<gene>
    <name evidence="1" type="ORF">NUW58_g3468</name>
</gene>
<protein>
    <submittedName>
        <fullName evidence="1">Uncharacterized protein</fullName>
    </submittedName>
</protein>
<comment type="caution">
    <text evidence="1">The sequence shown here is derived from an EMBL/GenBank/DDBJ whole genome shotgun (WGS) entry which is preliminary data.</text>
</comment>
<reference evidence="1" key="1">
    <citation type="submission" date="2022-10" db="EMBL/GenBank/DDBJ databases">
        <title>Genome Sequence of Xylaria curta.</title>
        <authorList>
            <person name="Buettner E."/>
        </authorList>
    </citation>
    <scope>NUCLEOTIDE SEQUENCE</scope>
    <source>
        <strain evidence="1">Babe10</strain>
    </source>
</reference>
<organism evidence="1 2">
    <name type="scientific">Xylaria curta</name>
    <dbReference type="NCBI Taxonomy" id="42375"/>
    <lineage>
        <taxon>Eukaryota</taxon>
        <taxon>Fungi</taxon>
        <taxon>Dikarya</taxon>
        <taxon>Ascomycota</taxon>
        <taxon>Pezizomycotina</taxon>
        <taxon>Sordariomycetes</taxon>
        <taxon>Xylariomycetidae</taxon>
        <taxon>Xylariales</taxon>
        <taxon>Xylariaceae</taxon>
        <taxon>Xylaria</taxon>
    </lineage>
</organism>
<evidence type="ECO:0000313" key="1">
    <source>
        <dbReference type="EMBL" id="KAJ2989430.1"/>
    </source>
</evidence>
<keyword evidence="2" id="KW-1185">Reference proteome</keyword>
<sequence>MESIPQQPVNLQGEASFTKFGALPPELRIIIWQSALPEARTVAIESPYKKHKHTLNSLEEVFTRTLDLEESWRSTAQIPALLHVNIEARNEALRHYTLAFGVGRTQPRVYIDFNRDTVFFGHTELETECWPLWTRTQDLDKIRRLAVVPEGAWRVLRLKNFNLEHLEKLVFVHDSEKVKPGHVPQLVEDEELELELCLELKQHTHQSEATTIASELELASLKKKRMEEARSELSTLKLVLPTEWEKGPVVSTAVFRDNMD</sequence>
<proteinExistence type="predicted"/>
<dbReference type="Proteomes" id="UP001143856">
    <property type="component" value="Unassembled WGS sequence"/>
</dbReference>
<dbReference type="EMBL" id="JAPDGR010000528">
    <property type="protein sequence ID" value="KAJ2989430.1"/>
    <property type="molecule type" value="Genomic_DNA"/>
</dbReference>
<evidence type="ECO:0000313" key="2">
    <source>
        <dbReference type="Proteomes" id="UP001143856"/>
    </source>
</evidence>
<name>A0ACC1PDH6_9PEZI</name>
<accession>A0ACC1PDH6</accession>